<gene>
    <name evidence="1" type="ordered locus">Murru_1252</name>
</gene>
<proteinExistence type="predicted"/>
<accession>G2PNW0</accession>
<sequence>MYILKTTRVLLIVALFFPLAIIAQIRSGVAQYKVILQENTNTQLKGSYKNDIDNIEKQAQKLRFELAFNQSASAFSLVKNLPIDKNDFTAKMAITIFDGDKMYYTNLKEAYMVEQKSFLGKEFQVKTNLEDVEWELLDEQKLVSDYLCYKAIGKRNGVSKNFEIFETEIIAWYCPEIPIGTGPFEAVGLPGMVLQLDLKGRSVVLENLDFEKETQVENPIKGNVISQKEYDSIYKKRVKAQMPR</sequence>
<reference evidence="2" key="1">
    <citation type="submission" date="2011-08" db="EMBL/GenBank/DDBJ databases">
        <title>The complete genome of Muricauda ruestringensis DSM 13258.</title>
        <authorList>
            <person name="Lucas S."/>
            <person name="Han J."/>
            <person name="Lapidus A."/>
            <person name="Bruce D."/>
            <person name="Goodwin L."/>
            <person name="Pitluck S."/>
            <person name="Peters L."/>
            <person name="Kyrpides N."/>
            <person name="Mavromatis K."/>
            <person name="Ivanova N."/>
            <person name="Ovchinnikova G."/>
            <person name="Teshima H."/>
            <person name="Detter J.C."/>
            <person name="Tapia R."/>
            <person name="Han C."/>
            <person name="Land M."/>
            <person name="Hauser L."/>
            <person name="Markowitz V."/>
            <person name="Cheng J.-F."/>
            <person name="Hugenholtz P."/>
            <person name="Woyke T."/>
            <person name="Wu D."/>
            <person name="Spring S."/>
            <person name="Schroeder M."/>
            <person name="Brambilla E."/>
            <person name="Klenk H.-P."/>
            <person name="Eisen J.A."/>
        </authorList>
    </citation>
    <scope>NUCLEOTIDE SEQUENCE [LARGE SCALE GENOMIC DNA]</scope>
    <source>
        <strain evidence="2">DSM 13258 / LMG 19739 / B1</strain>
    </source>
</reference>
<keyword evidence="2" id="KW-1185">Reference proteome</keyword>
<dbReference type="NCBIfam" id="TIGR01200">
    <property type="entry name" value="GLPGLI"/>
    <property type="match status" value="1"/>
</dbReference>
<evidence type="ECO:0000313" key="1">
    <source>
        <dbReference type="EMBL" id="AEM70295.1"/>
    </source>
</evidence>
<dbReference type="Pfam" id="PF09697">
    <property type="entry name" value="Porph_ging"/>
    <property type="match status" value="1"/>
</dbReference>
<organism evidence="1 2">
    <name type="scientific">Allomuricauda ruestringensis (strain DSM 13258 / CIP 107369 / LMG 19739 / B1)</name>
    <name type="common">Muricauda ruestringensis</name>
    <dbReference type="NCBI Taxonomy" id="886377"/>
    <lineage>
        <taxon>Bacteria</taxon>
        <taxon>Pseudomonadati</taxon>
        <taxon>Bacteroidota</taxon>
        <taxon>Flavobacteriia</taxon>
        <taxon>Flavobacteriales</taxon>
        <taxon>Flavobacteriaceae</taxon>
        <taxon>Flagellimonas</taxon>
    </lineage>
</organism>
<name>G2PNW0_ALLRU</name>
<evidence type="ECO:0008006" key="3">
    <source>
        <dbReference type="Google" id="ProtNLM"/>
    </source>
</evidence>
<dbReference type="EMBL" id="CP002999">
    <property type="protein sequence ID" value="AEM70295.1"/>
    <property type="molecule type" value="Genomic_DNA"/>
</dbReference>
<dbReference type="KEGG" id="mrs:Murru_1252"/>
<evidence type="ECO:0000313" key="2">
    <source>
        <dbReference type="Proteomes" id="UP000008908"/>
    </source>
</evidence>
<dbReference type="eggNOG" id="ENOG502ZBKS">
    <property type="taxonomic scope" value="Bacteria"/>
</dbReference>
<dbReference type="HOGENOM" id="CLU_085659_0_1_10"/>
<dbReference type="Proteomes" id="UP000008908">
    <property type="component" value="Chromosome"/>
</dbReference>
<protein>
    <recommendedName>
        <fullName evidence="3">GLPGLI family protein</fullName>
    </recommendedName>
</protein>
<dbReference type="InterPro" id="IPR005901">
    <property type="entry name" value="GLPGLI"/>
</dbReference>
<reference evidence="1 2" key="2">
    <citation type="journal article" date="2012" name="Stand. Genomic Sci.">
        <title>Complete genome sequence of the facultatively anaerobic, appendaged bacterium Muricauda ruestringensis type strain (B1(T)).</title>
        <authorList>
            <person name="Huntemann M."/>
            <person name="Teshima H."/>
            <person name="Lapidus A."/>
            <person name="Nolan M."/>
            <person name="Lucas S."/>
            <person name="Hammon N."/>
            <person name="Deshpande S."/>
            <person name="Cheng J.F."/>
            <person name="Tapia R."/>
            <person name="Goodwin L.A."/>
            <person name="Pitluck S."/>
            <person name="Liolios K."/>
            <person name="Pagani I."/>
            <person name="Ivanova N."/>
            <person name="Mavromatis K."/>
            <person name="Mikhailova N."/>
            <person name="Pati A."/>
            <person name="Chen A."/>
            <person name="Palaniappan K."/>
            <person name="Land M."/>
            <person name="Hauser L."/>
            <person name="Pan C."/>
            <person name="Brambilla E.M."/>
            <person name="Rohde M."/>
            <person name="Spring S."/>
            <person name="Goker M."/>
            <person name="Detter J.C."/>
            <person name="Bristow J."/>
            <person name="Eisen J.A."/>
            <person name="Markowitz V."/>
            <person name="Hugenholtz P."/>
            <person name="Kyrpides N.C."/>
            <person name="Klenk H.P."/>
            <person name="Woyke T."/>
        </authorList>
    </citation>
    <scope>NUCLEOTIDE SEQUENCE [LARGE SCALE GENOMIC DNA]</scope>
    <source>
        <strain evidence="2">DSM 13258 / LMG 19739 / B1</strain>
    </source>
</reference>
<dbReference type="STRING" id="886377.Murru_1252"/>
<dbReference type="OrthoDB" id="1429333at2"/>
<dbReference type="AlphaFoldDB" id="G2PNW0"/>